<sequence length="681" mass="78816">MDLTYITLEEAAVYEGMKYRGMASRVNRNPDEYDLKTQPREGGGRPQVLVSVASLSPKARRAYKAAQAVDQEEAPASGEETPPWYVEADLNSYIESNKRKFYEAVELANQLQCFIDYDEREKTTYASEFAASLGISQRTLYRYVGNIMEAQAWARRLEQKDGHSRDYFKVLSLCRKPRVKDNFPSLPEEQKAYIAAVWFSRSFCQNLGTREMLYDALKVEAKRQGWECPSMRTVGRYISYLMEQRGARSAQYLAANGTREWKNKMMLKTKRDSTALKVMEYVVGDEHTFDVWVQYTAPNGKIKAVRPKLTAWEDMRSRAIIGDVISVDADSQTLKDSLVKMIYSEIGGVPKVLHIDNGKDYTAKTMTGQNRKERKIEFDFDAETVGFYQSIGIQEVGRSLPYQAWDKPIERFFNTVCNKFSRWFASYTGTLTGSKTYAKRNKDIDGMLERGELYTMEEFFELWTQWKQQYMQTEHRALKSAGEKWKTPLEVFQNAERYEKAAPPWDYTVSQLMRSATARVTNQGINRFGVLYTNYELSFYIGQTVRIKWDLDDVTKLYVYDIKSGEKICEAESAELLHYYGNVSQEALEKHLRNQKRQQKETQEFLDAVRKGYTELVDEGRKTATVGGLDLALKPERKQKVVSLPVDKEYRQGRRQKKAEENEFLQSKGNEALERLRAIQG</sequence>
<keyword evidence="1" id="KW-0229">DNA integration</keyword>
<dbReference type="InterPro" id="IPR012337">
    <property type="entry name" value="RNaseH-like_sf"/>
</dbReference>
<evidence type="ECO:0000259" key="2">
    <source>
        <dbReference type="PROSITE" id="PS50994"/>
    </source>
</evidence>
<dbReference type="Pfam" id="PF02914">
    <property type="entry name" value="DDE_2"/>
    <property type="match status" value="1"/>
</dbReference>
<dbReference type="GO" id="GO:0015074">
    <property type="term" value="P:DNA integration"/>
    <property type="evidence" value="ECO:0007669"/>
    <property type="project" value="UniProtKB-KW"/>
</dbReference>
<reference evidence="3" key="1">
    <citation type="journal article" date="2021" name="Proc. Natl. Acad. Sci. U.S.A.">
        <title>A Catalog of Tens of Thousands of Viruses from Human Metagenomes Reveals Hidden Associations with Chronic Diseases.</title>
        <authorList>
            <person name="Tisza M.J."/>
            <person name="Buck C.B."/>
        </authorList>
    </citation>
    <scope>NUCLEOTIDE SEQUENCE</scope>
    <source>
        <strain evidence="3">Ct5hB2</strain>
    </source>
</reference>
<name>A0A8S5N8D8_9CAUD</name>
<dbReference type="GO" id="GO:0004803">
    <property type="term" value="F:transposase activity"/>
    <property type="evidence" value="ECO:0007669"/>
    <property type="project" value="InterPro"/>
</dbReference>
<proteinExistence type="predicted"/>
<evidence type="ECO:0000313" key="3">
    <source>
        <dbReference type="EMBL" id="DAD90724.1"/>
    </source>
</evidence>
<dbReference type="InterPro" id="IPR004189">
    <property type="entry name" value="Phage_Mu_transposase"/>
</dbReference>
<dbReference type="GO" id="GO:0006313">
    <property type="term" value="P:DNA transposition"/>
    <property type="evidence" value="ECO:0007669"/>
    <property type="project" value="InterPro"/>
</dbReference>
<evidence type="ECO:0000256" key="1">
    <source>
        <dbReference type="ARBA" id="ARBA00022908"/>
    </source>
</evidence>
<dbReference type="InterPro" id="IPR015378">
    <property type="entry name" value="Transposase-like_Mu_C"/>
</dbReference>
<organism evidence="3">
    <name type="scientific">Myoviridae sp. ct5hB2</name>
    <dbReference type="NCBI Taxonomy" id="2826614"/>
    <lineage>
        <taxon>Viruses</taxon>
        <taxon>Duplodnaviria</taxon>
        <taxon>Heunggongvirae</taxon>
        <taxon>Uroviricota</taxon>
        <taxon>Caudoviricetes</taxon>
    </lineage>
</organism>
<dbReference type="EMBL" id="BK015093">
    <property type="protein sequence ID" value="DAD90724.1"/>
    <property type="molecule type" value="Genomic_DNA"/>
</dbReference>
<accession>A0A8S5N8D8</accession>
<dbReference type="InterPro" id="IPR036397">
    <property type="entry name" value="RNaseH_sf"/>
</dbReference>
<dbReference type="SUPFAM" id="SSF53098">
    <property type="entry name" value="Ribonuclease H-like"/>
    <property type="match status" value="1"/>
</dbReference>
<dbReference type="GO" id="GO:0003677">
    <property type="term" value="F:DNA binding"/>
    <property type="evidence" value="ECO:0007669"/>
    <property type="project" value="InterPro"/>
</dbReference>
<dbReference type="InterPro" id="IPR001584">
    <property type="entry name" value="Integrase_cat-core"/>
</dbReference>
<dbReference type="PROSITE" id="PS50994">
    <property type="entry name" value="INTEGRASE"/>
    <property type="match status" value="1"/>
</dbReference>
<dbReference type="InterPro" id="IPR009004">
    <property type="entry name" value="Transposase_Mu_C"/>
</dbReference>
<dbReference type="Pfam" id="PF09299">
    <property type="entry name" value="Mu-transpos_C"/>
    <property type="match status" value="1"/>
</dbReference>
<dbReference type="Gene3D" id="3.30.420.10">
    <property type="entry name" value="Ribonuclease H-like superfamily/Ribonuclease H"/>
    <property type="match status" value="1"/>
</dbReference>
<protein>
    <submittedName>
        <fullName evidence="3">Transposase</fullName>
    </submittedName>
</protein>
<dbReference type="SUPFAM" id="SSF50610">
    <property type="entry name" value="mu transposase, C-terminal domain"/>
    <property type="match status" value="1"/>
</dbReference>
<feature type="domain" description="Integrase catalytic" evidence="2">
    <location>
        <begin position="283"/>
        <end position="496"/>
    </location>
</feature>